<comment type="subcellular location">
    <subcellularLocation>
        <location evidence="1 14">Membrane</location>
        <topology evidence="1 14">Multi-pass membrane protein</topology>
    </subcellularLocation>
</comment>
<dbReference type="FunFam" id="2.60.40.1400:FF:000001">
    <property type="entry name" value="G protein-activated inward rectifier potassium channel 2"/>
    <property type="match status" value="1"/>
</dbReference>
<dbReference type="GO" id="GO:1990573">
    <property type="term" value="P:potassium ion import across plasma membrane"/>
    <property type="evidence" value="ECO:0007669"/>
    <property type="project" value="TreeGrafter"/>
</dbReference>
<dbReference type="InterPro" id="IPR013518">
    <property type="entry name" value="K_chnl_inward-rec_Kir_cyto"/>
</dbReference>
<dbReference type="PRINTS" id="PR01320">
    <property type="entry name" value="KIRCHANNEL"/>
</dbReference>
<evidence type="ECO:0000256" key="11">
    <source>
        <dbReference type="ARBA" id="ARBA00023303"/>
    </source>
</evidence>
<dbReference type="Gene3D" id="2.60.40.1400">
    <property type="entry name" value="G protein-activated inward rectifier potassium channel 1"/>
    <property type="match status" value="1"/>
</dbReference>
<evidence type="ECO:0000256" key="4">
    <source>
        <dbReference type="ARBA" id="ARBA00022553"/>
    </source>
</evidence>
<dbReference type="InterPro" id="IPR016449">
    <property type="entry name" value="K_chnl_inward-rec_Kir"/>
</dbReference>
<evidence type="ECO:0000256" key="12">
    <source>
        <dbReference type="ARBA" id="ARBA00034430"/>
    </source>
</evidence>
<evidence type="ECO:0000259" key="17">
    <source>
        <dbReference type="Pfam" id="PF01007"/>
    </source>
</evidence>
<keyword evidence="2 14" id="KW-0813">Transport</keyword>
<evidence type="ECO:0000256" key="9">
    <source>
        <dbReference type="ARBA" id="ARBA00023065"/>
    </source>
</evidence>
<comment type="caution">
    <text evidence="19">The sequence shown here is derived from an EMBL/GenBank/DDBJ whole genome shotgun (WGS) entry which is preliminary data.</text>
</comment>
<feature type="site" description="Role in the control of polyamine-mediated channel gating and in the blocking by intracellular magnesium" evidence="13">
    <location>
        <position position="192"/>
    </location>
</feature>
<dbReference type="PIRSF" id="PIRSF005465">
    <property type="entry name" value="GIRK_kir"/>
    <property type="match status" value="1"/>
</dbReference>
<feature type="domain" description="Inward rectifier potassium channel C-terminal" evidence="18">
    <location>
        <begin position="213"/>
        <end position="383"/>
    </location>
</feature>
<feature type="transmembrane region" description="Helical" evidence="16">
    <location>
        <begin position="91"/>
        <end position="112"/>
    </location>
</feature>
<dbReference type="PRINTS" id="PR01331">
    <property type="entry name" value="KIR61CHANNEL"/>
</dbReference>
<comment type="catalytic activity">
    <reaction evidence="12">
        <text>K(+)(in) = K(+)(out)</text>
        <dbReference type="Rhea" id="RHEA:29463"/>
        <dbReference type="ChEBI" id="CHEBI:29103"/>
    </reaction>
</comment>
<feature type="domain" description="Potassium channel inwardly rectifying transmembrane" evidence="17">
    <location>
        <begin position="55"/>
        <end position="205"/>
    </location>
</feature>
<dbReference type="InterPro" id="IPR003278">
    <property type="entry name" value="K_chnl_inward-rec_Kir6.1"/>
</dbReference>
<keyword evidence="7 14" id="KW-0630">Potassium</keyword>
<dbReference type="GO" id="GO:0034702">
    <property type="term" value="C:monoatomic ion channel complex"/>
    <property type="evidence" value="ECO:0007669"/>
    <property type="project" value="UniProtKB-KW"/>
</dbReference>
<feature type="transmembrane region" description="Helical" evidence="16">
    <location>
        <begin position="176"/>
        <end position="200"/>
    </location>
</feature>
<dbReference type="FunFam" id="1.10.287.70:FF:000050">
    <property type="entry name" value="ATP-sensitive inward rectifier potassium channel 11"/>
    <property type="match status" value="1"/>
</dbReference>
<feature type="compositionally biased region" description="Low complexity" evidence="15">
    <location>
        <begin position="409"/>
        <end position="422"/>
    </location>
</feature>
<evidence type="ECO:0000256" key="13">
    <source>
        <dbReference type="PIRSR" id="PIRSR005465-1"/>
    </source>
</evidence>
<keyword evidence="4" id="KW-0597">Phosphoprotein</keyword>
<accession>A0A8J6DN23</accession>
<dbReference type="PANTHER" id="PTHR11767">
    <property type="entry name" value="INWARD RECTIFIER POTASSIUM CHANNEL"/>
    <property type="match status" value="1"/>
</dbReference>
<gene>
    <name evidence="19" type="ORF">J0S82_000454</name>
</gene>
<evidence type="ECO:0000256" key="8">
    <source>
        <dbReference type="ARBA" id="ARBA00022989"/>
    </source>
</evidence>
<sequence length="446" mass="50231">MKAQRVSDRWAGGYGQGTMLARKSIIPEEYVLARIAAENLRKPRVRDRLPKARFIAKSGACNLAHKNIREQGRFLQDIFTTLVDLKWRHTLVIFTMSFLCSWLLFAIMWWLVAFAHGDIHAYMEKNGTENGTEKNVLESTVCVTNVRSFTSAFLFSIEVQVTIGFGGRMMTEQCPVAITVLILQNIVGLIINAVMLGCIFMKTAQAHRRAETLIFSRHAVIAVRNGKLCFMFRVGDLRKSMIISASVRIQVVKKTTTPEGEVVPIHQLDIPVDNPIESNNIFLVAPLIICHVIDKRSPLYDISATDLASQDLEVIVILEGVVETTGITTQARTSYIAEEIQWGHRFVSIVTEEEGVYSVDYSKFGNTVKVAAPRCSARELDEKPSILIQTLQKSELSHQNSLRKRNSMRRNNSMRRSNSIRRNNSSLIVPKVQFMTPEGSQNTSES</sequence>
<evidence type="ECO:0000259" key="18">
    <source>
        <dbReference type="Pfam" id="PF17655"/>
    </source>
</evidence>
<organism evidence="19 20">
    <name type="scientific">Galemys pyrenaicus</name>
    <name type="common">Iberian desman</name>
    <name type="synonym">Pyrenean desman</name>
    <dbReference type="NCBI Taxonomy" id="202257"/>
    <lineage>
        <taxon>Eukaryota</taxon>
        <taxon>Metazoa</taxon>
        <taxon>Chordata</taxon>
        <taxon>Craniata</taxon>
        <taxon>Vertebrata</taxon>
        <taxon>Euteleostomi</taxon>
        <taxon>Mammalia</taxon>
        <taxon>Eutheria</taxon>
        <taxon>Laurasiatheria</taxon>
        <taxon>Eulipotyphla</taxon>
        <taxon>Talpidae</taxon>
        <taxon>Galemys</taxon>
    </lineage>
</organism>
<protein>
    <submittedName>
        <fullName evidence="19">ATP-sensitive inward rectifier potassium channel 8</fullName>
    </submittedName>
</protein>
<dbReference type="OrthoDB" id="273257at2759"/>
<name>A0A8J6DN23_GALPY</name>
<dbReference type="GO" id="GO:0005886">
    <property type="term" value="C:plasma membrane"/>
    <property type="evidence" value="ECO:0007669"/>
    <property type="project" value="TreeGrafter"/>
</dbReference>
<reference evidence="19" key="1">
    <citation type="journal article" date="2021" name="Evol. Appl.">
        <title>The genome of the Pyrenean desman and the effects of bottlenecks and inbreeding on the genomic landscape of an endangered species.</title>
        <authorList>
            <person name="Escoda L."/>
            <person name="Castresana J."/>
        </authorList>
    </citation>
    <scope>NUCLEOTIDE SEQUENCE</scope>
    <source>
        <strain evidence="19">IBE-C5619</strain>
    </source>
</reference>
<keyword evidence="20" id="KW-1185">Reference proteome</keyword>
<dbReference type="Pfam" id="PF01007">
    <property type="entry name" value="IRK"/>
    <property type="match status" value="1"/>
</dbReference>
<keyword evidence="11 14" id="KW-0407">Ion channel</keyword>
<dbReference type="EMBL" id="JAGFMF010011760">
    <property type="protein sequence ID" value="KAG8513785.1"/>
    <property type="molecule type" value="Genomic_DNA"/>
</dbReference>
<evidence type="ECO:0000256" key="5">
    <source>
        <dbReference type="ARBA" id="ARBA00022692"/>
    </source>
</evidence>
<evidence type="ECO:0000256" key="2">
    <source>
        <dbReference type="ARBA" id="ARBA00022448"/>
    </source>
</evidence>
<dbReference type="Pfam" id="PF17655">
    <property type="entry name" value="IRK_C"/>
    <property type="match status" value="1"/>
</dbReference>
<dbReference type="GO" id="GO:0034765">
    <property type="term" value="P:regulation of monoatomic ion transmembrane transport"/>
    <property type="evidence" value="ECO:0007669"/>
    <property type="project" value="TreeGrafter"/>
</dbReference>
<evidence type="ECO:0000313" key="20">
    <source>
        <dbReference type="Proteomes" id="UP000700334"/>
    </source>
</evidence>
<dbReference type="SUPFAM" id="SSF81324">
    <property type="entry name" value="Voltage-gated potassium channels"/>
    <property type="match status" value="1"/>
</dbReference>
<evidence type="ECO:0000256" key="16">
    <source>
        <dbReference type="SAM" id="Phobius"/>
    </source>
</evidence>
<keyword evidence="5 14" id="KW-0812">Transmembrane</keyword>
<evidence type="ECO:0000256" key="15">
    <source>
        <dbReference type="SAM" id="MobiDB-lite"/>
    </source>
</evidence>
<dbReference type="PANTHER" id="PTHR11767:SF11">
    <property type="entry name" value="ATP-SENSITIVE INWARD RECTIFIER POTASSIUM CHANNEL 8"/>
    <property type="match status" value="1"/>
</dbReference>
<evidence type="ECO:0000256" key="6">
    <source>
        <dbReference type="ARBA" id="ARBA00022882"/>
    </source>
</evidence>
<keyword evidence="6 14" id="KW-0851">Voltage-gated channel</keyword>
<dbReference type="Proteomes" id="UP000700334">
    <property type="component" value="Unassembled WGS sequence"/>
</dbReference>
<dbReference type="InterPro" id="IPR040445">
    <property type="entry name" value="Kir_TM"/>
</dbReference>
<evidence type="ECO:0000256" key="3">
    <source>
        <dbReference type="ARBA" id="ARBA00022538"/>
    </source>
</evidence>
<evidence type="ECO:0000256" key="10">
    <source>
        <dbReference type="ARBA" id="ARBA00023136"/>
    </source>
</evidence>
<evidence type="ECO:0000256" key="1">
    <source>
        <dbReference type="ARBA" id="ARBA00004141"/>
    </source>
</evidence>
<keyword evidence="9 14" id="KW-0406">Ion transport</keyword>
<dbReference type="Gene3D" id="1.10.287.70">
    <property type="match status" value="1"/>
</dbReference>
<dbReference type="InterPro" id="IPR041647">
    <property type="entry name" value="IRK_C"/>
</dbReference>
<keyword evidence="10 16" id="KW-0472">Membrane</keyword>
<dbReference type="SUPFAM" id="SSF81296">
    <property type="entry name" value="E set domains"/>
    <property type="match status" value="1"/>
</dbReference>
<keyword evidence="8 16" id="KW-1133">Transmembrane helix</keyword>
<feature type="region of interest" description="Disordered" evidence="15">
    <location>
        <begin position="396"/>
        <end position="422"/>
    </location>
</feature>
<keyword evidence="3 14" id="KW-0633">Potassium transport</keyword>
<dbReference type="AlphaFoldDB" id="A0A8J6DN23"/>
<evidence type="ECO:0000256" key="14">
    <source>
        <dbReference type="RuleBase" id="RU003822"/>
    </source>
</evidence>
<comment type="similarity">
    <text evidence="14">Belongs to the inward rectifier-type potassium channel (TC 1.A.2.1) family.</text>
</comment>
<dbReference type="InterPro" id="IPR014756">
    <property type="entry name" value="Ig_E-set"/>
</dbReference>
<evidence type="ECO:0000256" key="7">
    <source>
        <dbReference type="ARBA" id="ARBA00022958"/>
    </source>
</evidence>
<dbReference type="GO" id="GO:0015272">
    <property type="term" value="F:ATP-activated inward rectifier potassium channel activity"/>
    <property type="evidence" value="ECO:0007669"/>
    <property type="project" value="InterPro"/>
</dbReference>
<proteinExistence type="inferred from homology"/>
<evidence type="ECO:0000313" key="19">
    <source>
        <dbReference type="EMBL" id="KAG8513785.1"/>
    </source>
</evidence>